<feature type="region of interest" description="Disordered" evidence="1">
    <location>
        <begin position="28"/>
        <end position="77"/>
    </location>
</feature>
<protein>
    <submittedName>
        <fullName evidence="2">Tannase and feruloyl esterase</fullName>
    </submittedName>
</protein>
<feature type="compositionally biased region" description="Basic and acidic residues" evidence="1">
    <location>
        <begin position="53"/>
        <end position="70"/>
    </location>
</feature>
<proteinExistence type="predicted"/>
<gene>
    <name evidence="2" type="ORF">GMOD_00001367</name>
</gene>
<keyword evidence="3" id="KW-1185">Reference proteome</keyword>
<evidence type="ECO:0000313" key="2">
    <source>
        <dbReference type="EMBL" id="RMZ67444.1"/>
    </source>
</evidence>
<dbReference type="EMBL" id="KE747810">
    <property type="protein sequence ID" value="RMZ67444.1"/>
    <property type="molecule type" value="Genomic_DNA"/>
</dbReference>
<name>A0A3M7LZ43_9PLEO</name>
<reference evidence="2 3" key="1">
    <citation type="journal article" date="2014" name="PLoS ONE">
        <title>De novo Genome Assembly of the Fungal Plant Pathogen Pyrenophora semeniperda.</title>
        <authorList>
            <person name="Soliai M.M."/>
            <person name="Meyer S.E."/>
            <person name="Udall J.A."/>
            <person name="Elzinga D.E."/>
            <person name="Hermansen R.A."/>
            <person name="Bodily P.M."/>
            <person name="Hart A.A."/>
            <person name="Coleman C.E."/>
        </authorList>
    </citation>
    <scope>NUCLEOTIDE SEQUENCE [LARGE SCALE GENOMIC DNA]</scope>
    <source>
        <strain evidence="2 3">CCB06</strain>
        <tissue evidence="2">Mycelium</tissue>
    </source>
</reference>
<sequence length="426" mass="47652">MTDMVPTIQALGLCLAQYFAAIGSLPTSNRESRSALGKRKKYEEETPDSAIEPLDRSEKKNKKNNERSLERNSLSNNAPSTVSTVVCGHPIHPAYHARYAKPNCPICLCEYGMGSLKRLQDIIFANGGPGHWKTVTKGTDDYMLYKKAMFGAGKGSKTSSLNDNESNFNYRQKKILLLNLVTELEALSKMELAWGKKQMPNNRDIYFESVRLRKQYSATSALHEYYDTVDGGFIGRVESDSVIYDQNQCYQLSLEVAVDQDQQKKYIPLSTVSTSNDNDFDNSQTKSKRHRVNGRVRFNDKVYIRTEADVDILCRNALCERASSYSNGVAAFTEDKLWPGGFLISSPDLRAHGPLPDHVISLKTHDGRGPHGRLSSRASRRYSPGIWAVRAGSEAVDTSGGKKEYSSYEAYVNMLQSETETSEDQS</sequence>
<accession>A0A3M7LZ43</accession>
<dbReference type="OrthoDB" id="3669832at2759"/>
<evidence type="ECO:0000256" key="1">
    <source>
        <dbReference type="SAM" id="MobiDB-lite"/>
    </source>
</evidence>
<dbReference type="Proteomes" id="UP000265663">
    <property type="component" value="Unassembled WGS sequence"/>
</dbReference>
<organism evidence="2 3">
    <name type="scientific">Pyrenophora seminiperda CCB06</name>
    <dbReference type="NCBI Taxonomy" id="1302712"/>
    <lineage>
        <taxon>Eukaryota</taxon>
        <taxon>Fungi</taxon>
        <taxon>Dikarya</taxon>
        <taxon>Ascomycota</taxon>
        <taxon>Pezizomycotina</taxon>
        <taxon>Dothideomycetes</taxon>
        <taxon>Pleosporomycetidae</taxon>
        <taxon>Pleosporales</taxon>
        <taxon>Pleosporineae</taxon>
        <taxon>Pleosporaceae</taxon>
        <taxon>Pyrenophora</taxon>
    </lineage>
</organism>
<evidence type="ECO:0000313" key="3">
    <source>
        <dbReference type="Proteomes" id="UP000265663"/>
    </source>
</evidence>
<dbReference type="AlphaFoldDB" id="A0A3M7LZ43"/>